<name>A0A645H5E1_9ZZZZ</name>
<reference evidence="2" key="1">
    <citation type="submission" date="2019-08" db="EMBL/GenBank/DDBJ databases">
        <authorList>
            <person name="Kucharzyk K."/>
            <person name="Murdoch R.W."/>
            <person name="Higgins S."/>
            <person name="Loffler F."/>
        </authorList>
    </citation>
    <scope>NUCLEOTIDE SEQUENCE</scope>
</reference>
<dbReference type="AlphaFoldDB" id="A0A645H5E1"/>
<evidence type="ECO:0000313" key="2">
    <source>
        <dbReference type="EMBL" id="MPN31063.1"/>
    </source>
</evidence>
<comment type="caution">
    <text evidence="2">The sequence shown here is derived from an EMBL/GenBank/DDBJ whole genome shotgun (WGS) entry which is preliminary data.</text>
</comment>
<organism evidence="2">
    <name type="scientific">bioreactor metagenome</name>
    <dbReference type="NCBI Taxonomy" id="1076179"/>
    <lineage>
        <taxon>unclassified sequences</taxon>
        <taxon>metagenomes</taxon>
        <taxon>ecological metagenomes</taxon>
    </lineage>
</organism>
<protein>
    <submittedName>
        <fullName evidence="2">Uncharacterized protein</fullName>
    </submittedName>
</protein>
<feature type="region of interest" description="Disordered" evidence="1">
    <location>
        <begin position="1"/>
        <end position="20"/>
    </location>
</feature>
<evidence type="ECO:0000256" key="1">
    <source>
        <dbReference type="SAM" id="MobiDB-lite"/>
    </source>
</evidence>
<feature type="compositionally biased region" description="Basic and acidic residues" evidence="1">
    <location>
        <begin position="1"/>
        <end position="10"/>
    </location>
</feature>
<proteinExistence type="predicted"/>
<gene>
    <name evidence="2" type="ORF">SDC9_178536</name>
</gene>
<sequence>MQPGKAADHGQRHHAQHQQRLAQIAELAEQQHQHDAQRQWQDDQQPCLGTLQVLELAAPLDMDLLVVVLEPGIESLMRILEEAC</sequence>
<accession>A0A645H5E1</accession>
<dbReference type="EMBL" id="VSSQ01082444">
    <property type="protein sequence ID" value="MPN31063.1"/>
    <property type="molecule type" value="Genomic_DNA"/>
</dbReference>